<feature type="region of interest" description="Disordered" evidence="4">
    <location>
        <begin position="57"/>
        <end position="125"/>
    </location>
</feature>
<dbReference type="PANTHER" id="PTHR13486:SF2">
    <property type="entry name" value="SPLICING FACTOR C9ORF78"/>
    <property type="match status" value="1"/>
</dbReference>
<comment type="subcellular location">
    <subcellularLocation>
        <location evidence="1">Nucleus</location>
    </subcellularLocation>
</comment>
<sequence length="308" mass="35720">MAEPTPIIKKRSRPQPRIREISIEREEEKESTPENEEEAGLPIAELIDLRKLRRARQGIDVAKLNKGDAKRRKKRTREEEEQEEEEEGMKAGLRKGAPPDDDELPANDGSEEANKEAKARRVVRANNFTQQTNVMDVDKHMMAYIEENLKVRSRPREDDKKDKGPLDPQEALYRIVDKFKANKETKTNGEEGNVTNSLTMLTAIPEVDLGMDNRLKNIEETEKAKRNVDENRQQRKKAKTDEEHLIAQRFYRPGYRAKSDADIMRDAKLEAMGLPPQDDSPRRSNYERTQMATDEIVMERFKKHVRMG</sequence>
<dbReference type="PANTHER" id="PTHR13486">
    <property type="entry name" value="TELOMERE LENGTH AND SILENCING PROTEIN 1 TLS1 FAMILY MEMBER"/>
    <property type="match status" value="1"/>
</dbReference>
<dbReference type="Proteomes" id="UP000807342">
    <property type="component" value="Unassembled WGS sequence"/>
</dbReference>
<evidence type="ECO:0000256" key="4">
    <source>
        <dbReference type="SAM" id="MobiDB-lite"/>
    </source>
</evidence>
<reference evidence="5" key="1">
    <citation type="submission" date="2020-11" db="EMBL/GenBank/DDBJ databases">
        <authorList>
            <consortium name="DOE Joint Genome Institute"/>
            <person name="Ahrendt S."/>
            <person name="Riley R."/>
            <person name="Andreopoulos W."/>
            <person name="Labutti K."/>
            <person name="Pangilinan J."/>
            <person name="Ruiz-Duenas F.J."/>
            <person name="Barrasa J.M."/>
            <person name="Sanchez-Garcia M."/>
            <person name="Camarero S."/>
            <person name="Miyauchi S."/>
            <person name="Serrano A."/>
            <person name="Linde D."/>
            <person name="Babiker R."/>
            <person name="Drula E."/>
            <person name="Ayuso-Fernandez I."/>
            <person name="Pacheco R."/>
            <person name="Padilla G."/>
            <person name="Ferreira P."/>
            <person name="Barriuso J."/>
            <person name="Kellner H."/>
            <person name="Castanera R."/>
            <person name="Alfaro M."/>
            <person name="Ramirez L."/>
            <person name="Pisabarro A.G."/>
            <person name="Kuo A."/>
            <person name="Tritt A."/>
            <person name="Lipzen A."/>
            <person name="He G."/>
            <person name="Yan M."/>
            <person name="Ng V."/>
            <person name="Cullen D."/>
            <person name="Martin F."/>
            <person name="Rosso M.-N."/>
            <person name="Henrissat B."/>
            <person name="Hibbett D."/>
            <person name="Martinez A.T."/>
            <person name="Grigoriev I.V."/>
        </authorList>
    </citation>
    <scope>NUCLEOTIDE SEQUENCE</scope>
    <source>
        <strain evidence="5">MF-IS2</strain>
    </source>
</reference>
<dbReference type="Pfam" id="PF07052">
    <property type="entry name" value="Hep_59"/>
    <property type="match status" value="1"/>
</dbReference>
<gene>
    <name evidence="5" type="ORF">P691DRAFT_788841</name>
</gene>
<dbReference type="AlphaFoldDB" id="A0A9P5XFW2"/>
<organism evidence="5 6">
    <name type="scientific">Macrolepiota fuliginosa MF-IS2</name>
    <dbReference type="NCBI Taxonomy" id="1400762"/>
    <lineage>
        <taxon>Eukaryota</taxon>
        <taxon>Fungi</taxon>
        <taxon>Dikarya</taxon>
        <taxon>Basidiomycota</taxon>
        <taxon>Agaricomycotina</taxon>
        <taxon>Agaricomycetes</taxon>
        <taxon>Agaricomycetidae</taxon>
        <taxon>Agaricales</taxon>
        <taxon>Agaricineae</taxon>
        <taxon>Agaricaceae</taxon>
        <taxon>Macrolepiota</taxon>
    </lineage>
</organism>
<keyword evidence="3" id="KW-0539">Nucleus</keyword>
<keyword evidence="6" id="KW-1185">Reference proteome</keyword>
<dbReference type="GO" id="GO:0005681">
    <property type="term" value="C:spliceosomal complex"/>
    <property type="evidence" value="ECO:0007669"/>
    <property type="project" value="TreeGrafter"/>
</dbReference>
<proteinExistence type="inferred from homology"/>
<evidence type="ECO:0000256" key="3">
    <source>
        <dbReference type="ARBA" id="ARBA00023242"/>
    </source>
</evidence>
<dbReference type="GO" id="GO:0000398">
    <property type="term" value="P:mRNA splicing, via spliceosome"/>
    <property type="evidence" value="ECO:0007669"/>
    <property type="project" value="TreeGrafter"/>
</dbReference>
<comment type="similarity">
    <text evidence="2">Belongs to the TLS1 family.</text>
</comment>
<feature type="compositionally biased region" description="Acidic residues" evidence="4">
    <location>
        <begin position="99"/>
        <end position="111"/>
    </location>
</feature>
<evidence type="ECO:0008006" key="7">
    <source>
        <dbReference type="Google" id="ProtNLM"/>
    </source>
</evidence>
<protein>
    <recommendedName>
        <fullName evidence="7">Hepatocellular carcinoma-associated antigen 59-domain-containing protein</fullName>
    </recommendedName>
</protein>
<evidence type="ECO:0000256" key="1">
    <source>
        <dbReference type="ARBA" id="ARBA00004123"/>
    </source>
</evidence>
<dbReference type="InterPro" id="IPR010756">
    <property type="entry name" value="Tls1-like"/>
</dbReference>
<name>A0A9P5XFW2_9AGAR</name>
<evidence type="ECO:0000313" key="6">
    <source>
        <dbReference type="Proteomes" id="UP000807342"/>
    </source>
</evidence>
<evidence type="ECO:0000313" key="5">
    <source>
        <dbReference type="EMBL" id="KAF9450662.1"/>
    </source>
</evidence>
<evidence type="ECO:0000256" key="2">
    <source>
        <dbReference type="ARBA" id="ARBA00007643"/>
    </source>
</evidence>
<accession>A0A9P5XFW2</accession>
<dbReference type="OrthoDB" id="5627at2759"/>
<dbReference type="EMBL" id="MU151100">
    <property type="protein sequence ID" value="KAF9450662.1"/>
    <property type="molecule type" value="Genomic_DNA"/>
</dbReference>
<feature type="region of interest" description="Disordered" evidence="4">
    <location>
        <begin position="1"/>
        <end position="43"/>
    </location>
</feature>
<feature type="region of interest" description="Disordered" evidence="4">
    <location>
        <begin position="222"/>
        <end position="241"/>
    </location>
</feature>
<feature type="compositionally biased region" description="Basic and acidic residues" evidence="4">
    <location>
        <begin position="17"/>
        <end position="32"/>
    </location>
</feature>
<comment type="caution">
    <text evidence="5">The sequence shown here is derived from an EMBL/GenBank/DDBJ whole genome shotgun (WGS) entry which is preliminary data.</text>
</comment>